<proteinExistence type="predicted"/>
<keyword evidence="3" id="KW-1185">Reference proteome</keyword>
<organism evidence="2 3">
    <name type="scientific">Pseudokineococcus lusitanus</name>
    <dbReference type="NCBI Taxonomy" id="763993"/>
    <lineage>
        <taxon>Bacteria</taxon>
        <taxon>Bacillati</taxon>
        <taxon>Actinomycetota</taxon>
        <taxon>Actinomycetes</taxon>
        <taxon>Kineosporiales</taxon>
        <taxon>Kineosporiaceae</taxon>
        <taxon>Pseudokineococcus</taxon>
    </lineage>
</organism>
<sequence>MADDEGARRSPRAARVLAGLRRLTSESDRYVEAVGAAHGSAPTDLAAVSLVVEGEARGVEHSPGSLGRGLHLSSPATSALLARLERAGHVRRTRSAEDGRRVVVEVTDTARDLGRAVFTPLARELDRVLAGYSDEELALVERFLGEAGDAVERSRRAAGGPAS</sequence>
<dbReference type="SUPFAM" id="SSF46785">
    <property type="entry name" value="Winged helix' DNA-binding domain"/>
    <property type="match status" value="1"/>
</dbReference>
<accession>A0A3N1HQW3</accession>
<protein>
    <submittedName>
        <fullName evidence="2">MarR family protein</fullName>
    </submittedName>
</protein>
<dbReference type="Pfam" id="PF12802">
    <property type="entry name" value="MarR_2"/>
    <property type="match status" value="1"/>
</dbReference>
<dbReference type="PANTHER" id="PTHR33164:SF106">
    <property type="entry name" value="TRANSCRIPTIONAL REGULATORY PROTEIN"/>
    <property type="match status" value="1"/>
</dbReference>
<dbReference type="InterPro" id="IPR039422">
    <property type="entry name" value="MarR/SlyA-like"/>
</dbReference>
<dbReference type="GO" id="GO:0006950">
    <property type="term" value="P:response to stress"/>
    <property type="evidence" value="ECO:0007669"/>
    <property type="project" value="TreeGrafter"/>
</dbReference>
<dbReference type="InterPro" id="IPR036390">
    <property type="entry name" value="WH_DNA-bd_sf"/>
</dbReference>
<dbReference type="EMBL" id="RJKN01000002">
    <property type="protein sequence ID" value="ROP44903.1"/>
    <property type="molecule type" value="Genomic_DNA"/>
</dbReference>
<dbReference type="RefSeq" id="WP_123379119.1">
    <property type="nucleotide sequence ID" value="NZ_RJKN01000002.1"/>
</dbReference>
<dbReference type="InterPro" id="IPR036388">
    <property type="entry name" value="WH-like_DNA-bd_sf"/>
</dbReference>
<feature type="domain" description="HTH marR-type" evidence="1">
    <location>
        <begin position="13"/>
        <end position="149"/>
    </location>
</feature>
<dbReference type="Proteomes" id="UP000276232">
    <property type="component" value="Unassembled WGS sequence"/>
</dbReference>
<evidence type="ECO:0000313" key="2">
    <source>
        <dbReference type="EMBL" id="ROP44903.1"/>
    </source>
</evidence>
<comment type="caution">
    <text evidence="2">The sequence shown here is derived from an EMBL/GenBank/DDBJ whole genome shotgun (WGS) entry which is preliminary data.</text>
</comment>
<dbReference type="InParanoid" id="A0A3N1HQW3"/>
<evidence type="ECO:0000313" key="3">
    <source>
        <dbReference type="Proteomes" id="UP000276232"/>
    </source>
</evidence>
<reference evidence="2 3" key="1">
    <citation type="journal article" date="2015" name="Stand. Genomic Sci.">
        <title>Genomic Encyclopedia of Bacterial and Archaeal Type Strains, Phase III: the genomes of soil and plant-associated and newly described type strains.</title>
        <authorList>
            <person name="Whitman W.B."/>
            <person name="Woyke T."/>
            <person name="Klenk H.P."/>
            <person name="Zhou Y."/>
            <person name="Lilburn T.G."/>
            <person name="Beck B.J."/>
            <person name="De Vos P."/>
            <person name="Vandamme P."/>
            <person name="Eisen J.A."/>
            <person name="Garrity G."/>
            <person name="Hugenholtz P."/>
            <person name="Kyrpides N.C."/>
        </authorList>
    </citation>
    <scope>NUCLEOTIDE SEQUENCE [LARGE SCALE GENOMIC DNA]</scope>
    <source>
        <strain evidence="2 3">CECT 7306</strain>
    </source>
</reference>
<dbReference type="SMART" id="SM00347">
    <property type="entry name" value="HTH_MARR"/>
    <property type="match status" value="1"/>
</dbReference>
<dbReference type="PANTHER" id="PTHR33164">
    <property type="entry name" value="TRANSCRIPTIONAL REGULATOR, MARR FAMILY"/>
    <property type="match status" value="1"/>
</dbReference>
<dbReference type="OrthoDB" id="162531at2"/>
<dbReference type="AlphaFoldDB" id="A0A3N1HQW3"/>
<dbReference type="Gene3D" id="1.10.10.10">
    <property type="entry name" value="Winged helix-like DNA-binding domain superfamily/Winged helix DNA-binding domain"/>
    <property type="match status" value="1"/>
</dbReference>
<dbReference type="GO" id="GO:0003700">
    <property type="term" value="F:DNA-binding transcription factor activity"/>
    <property type="evidence" value="ECO:0007669"/>
    <property type="project" value="InterPro"/>
</dbReference>
<gene>
    <name evidence="2" type="ORF">EDC03_1033</name>
</gene>
<name>A0A3N1HQW3_9ACTN</name>
<dbReference type="PROSITE" id="PS50995">
    <property type="entry name" value="HTH_MARR_2"/>
    <property type="match status" value="1"/>
</dbReference>
<dbReference type="InterPro" id="IPR000835">
    <property type="entry name" value="HTH_MarR-typ"/>
</dbReference>
<evidence type="ECO:0000259" key="1">
    <source>
        <dbReference type="PROSITE" id="PS50995"/>
    </source>
</evidence>